<feature type="domain" description="Calx-beta" evidence="6">
    <location>
        <begin position="6724"/>
        <end position="6816"/>
    </location>
</feature>
<feature type="domain" description="Calx-beta" evidence="6">
    <location>
        <begin position="5812"/>
        <end position="5904"/>
    </location>
</feature>
<dbReference type="Pfam" id="PF13229">
    <property type="entry name" value="Beta_helix"/>
    <property type="match status" value="1"/>
</dbReference>
<evidence type="ECO:0000313" key="7">
    <source>
        <dbReference type="EMBL" id="APZ96389.1"/>
    </source>
</evidence>
<feature type="domain" description="Calx-beta" evidence="6">
    <location>
        <begin position="5610"/>
        <end position="5702"/>
    </location>
</feature>
<name>A0A1P8WQR4_9PLAN</name>
<dbReference type="GO" id="GO:0008237">
    <property type="term" value="F:metallopeptidase activity"/>
    <property type="evidence" value="ECO:0007669"/>
    <property type="project" value="InterPro"/>
</dbReference>
<dbReference type="InterPro" id="IPR039448">
    <property type="entry name" value="Beta_helix"/>
</dbReference>
<dbReference type="InterPro" id="IPR024079">
    <property type="entry name" value="MetalloPept_cat_dom_sf"/>
</dbReference>
<feature type="compositionally biased region" description="Acidic residues" evidence="5">
    <location>
        <begin position="1204"/>
        <end position="1217"/>
    </location>
</feature>
<keyword evidence="2" id="KW-0677">Repeat</keyword>
<dbReference type="OrthoDB" id="9757947at2"/>
<feature type="domain" description="Calx-beta" evidence="6">
    <location>
        <begin position="5913"/>
        <end position="6005"/>
    </location>
</feature>
<dbReference type="GO" id="GO:0030001">
    <property type="term" value="P:metal ion transport"/>
    <property type="evidence" value="ECO:0007669"/>
    <property type="project" value="TreeGrafter"/>
</dbReference>
<reference evidence="7 8" key="1">
    <citation type="journal article" date="2016" name="Front. Microbiol.">
        <title>Fuerstia marisgermanicae gen. nov., sp. nov., an Unusual Member of the Phylum Planctomycetes from the German Wadden Sea.</title>
        <authorList>
            <person name="Kohn T."/>
            <person name="Heuer A."/>
            <person name="Jogler M."/>
            <person name="Vollmers J."/>
            <person name="Boedeker C."/>
            <person name="Bunk B."/>
            <person name="Rast P."/>
            <person name="Borchert D."/>
            <person name="Glockner I."/>
            <person name="Freese H.M."/>
            <person name="Klenk H.P."/>
            <person name="Overmann J."/>
            <person name="Kaster A.K."/>
            <person name="Rohde M."/>
            <person name="Wiegand S."/>
            <person name="Jogler C."/>
        </authorList>
    </citation>
    <scope>NUCLEOTIDE SEQUENCE [LARGE SCALE GENOMIC DNA]</scope>
    <source>
        <strain evidence="7 8">NH11</strain>
    </source>
</reference>
<feature type="domain" description="Calx-beta" evidence="6">
    <location>
        <begin position="4594"/>
        <end position="4686"/>
    </location>
</feature>
<dbReference type="Pfam" id="PF13582">
    <property type="entry name" value="Reprolysin_3"/>
    <property type="match status" value="1"/>
</dbReference>
<organism evidence="7 8">
    <name type="scientific">Fuerstiella marisgermanici</name>
    <dbReference type="NCBI Taxonomy" id="1891926"/>
    <lineage>
        <taxon>Bacteria</taxon>
        <taxon>Pseudomonadati</taxon>
        <taxon>Planctomycetota</taxon>
        <taxon>Planctomycetia</taxon>
        <taxon>Planctomycetales</taxon>
        <taxon>Planctomycetaceae</taxon>
        <taxon>Fuerstiella</taxon>
    </lineage>
</organism>
<dbReference type="Gene3D" id="3.40.390.10">
    <property type="entry name" value="Collagenase (Catalytic Domain)"/>
    <property type="match status" value="1"/>
</dbReference>
<dbReference type="InterPro" id="IPR045474">
    <property type="entry name" value="GEVED"/>
</dbReference>
<keyword evidence="8" id="KW-1185">Reference proteome</keyword>
<evidence type="ECO:0000256" key="2">
    <source>
        <dbReference type="ARBA" id="ARBA00022737"/>
    </source>
</evidence>
<dbReference type="SUPFAM" id="SSF141072">
    <property type="entry name" value="CalX-like"/>
    <property type="match status" value="26"/>
</dbReference>
<dbReference type="Gene3D" id="2.60.40.2030">
    <property type="match status" value="18"/>
</dbReference>
<feature type="domain" description="Calx-beta" evidence="6">
    <location>
        <begin position="5509"/>
        <end position="5601"/>
    </location>
</feature>
<keyword evidence="1" id="KW-0732">Signal</keyword>
<dbReference type="SUPFAM" id="SSF51126">
    <property type="entry name" value="Pectin lyase-like"/>
    <property type="match status" value="3"/>
</dbReference>
<evidence type="ECO:0000256" key="3">
    <source>
        <dbReference type="ARBA" id="ARBA00022837"/>
    </source>
</evidence>
<dbReference type="InterPro" id="IPR011050">
    <property type="entry name" value="Pectin_lyase_fold/virulence"/>
</dbReference>
<feature type="domain" description="Calx-beta" evidence="6">
    <location>
        <begin position="7029"/>
        <end position="7126"/>
    </location>
</feature>
<protein>
    <submittedName>
        <fullName evidence="7">Calx-beta domain protein</fullName>
    </submittedName>
</protein>
<dbReference type="RefSeq" id="WP_077027426.1">
    <property type="nucleotide sequence ID" value="NZ_CP017641.1"/>
</dbReference>
<dbReference type="KEGG" id="fmr:Fuma_06058"/>
<feature type="domain" description="Calx-beta" evidence="6">
    <location>
        <begin position="6014"/>
        <end position="6106"/>
    </location>
</feature>
<feature type="domain" description="Calx-beta" evidence="6">
    <location>
        <begin position="6420"/>
        <end position="6512"/>
    </location>
</feature>
<dbReference type="PANTHER" id="PTHR11878:SF65">
    <property type="entry name" value="NA_CA-EXCHANGE PROTEIN, ISOFORM G"/>
    <property type="match status" value="1"/>
</dbReference>
<feature type="domain" description="Calx-beta" evidence="6">
    <location>
        <begin position="6623"/>
        <end position="6715"/>
    </location>
</feature>
<dbReference type="EMBL" id="CP017641">
    <property type="protein sequence ID" value="APZ96389.1"/>
    <property type="molecule type" value="Genomic_DNA"/>
</dbReference>
<dbReference type="SMART" id="SM00237">
    <property type="entry name" value="Calx_beta"/>
    <property type="match status" value="17"/>
</dbReference>
<dbReference type="SUPFAM" id="SSF55486">
    <property type="entry name" value="Metalloproteases ('zincins'), catalytic domain"/>
    <property type="match status" value="1"/>
</dbReference>
<feature type="domain" description="Calx-beta" evidence="6">
    <location>
        <begin position="4797"/>
        <end position="4890"/>
    </location>
</feature>
<dbReference type="InterPro" id="IPR059226">
    <property type="entry name" value="Choice_anch_Q_dom"/>
</dbReference>
<gene>
    <name evidence="7" type="ORF">Fuma_06058</name>
</gene>
<feature type="domain" description="Calx-beta" evidence="6">
    <location>
        <begin position="5205"/>
        <end position="5297"/>
    </location>
</feature>
<feature type="domain" description="Calx-beta" evidence="6">
    <location>
        <begin position="6217"/>
        <end position="6309"/>
    </location>
</feature>
<dbReference type="GO" id="GO:0007154">
    <property type="term" value="P:cell communication"/>
    <property type="evidence" value="ECO:0007669"/>
    <property type="project" value="InterPro"/>
</dbReference>
<dbReference type="Pfam" id="PF20009">
    <property type="entry name" value="GEVED"/>
    <property type="match status" value="1"/>
</dbReference>
<dbReference type="InterPro" id="IPR006626">
    <property type="entry name" value="PbH1"/>
</dbReference>
<sequence length="7448" mass="747874">MQFKPRRTQRARSIGQKFLDSLLRGQKRRSRRIDKHGARHEPQVTCCVERMEDRALLSATIGNNIDVGDQLRNYRLAIAATAEYTAFFGGQTQALTAIQTFVDDVNSIFESELSIRLDLVSGLSTIFTDAGTDGYSNGNTGAMINENTPILNNVVGVGNYDIGHVFGTTGSGGSGLAGLGVVNSSTSKGRGVSLSANPQGSSWLSLAAHELAHQFGADHTFNADAFGSAVGNREGTNAYEPASGSTLMSYAGISGADNLQVDPNNYLHAASFEQVQTFIAGSGTPNSTTSTGNNVPVVNGGADFTIPAGTPFELTAVGFDADLGDTFTYTWEQLDLGPAMSLPLTDNGSSPLFRSFLPSTDSTRTFPRLPDLVNNVNTAAIGEALPTTTRDLNFRTTVRDGNGGVNSDDVLINVVNTGSPFAVTAPNAAVNWTGGSTQTISWDVAGTTGSGINTSNVAIDLSLDGGLTYPFVLAGSTTNDGSHTLTVPNIDTTEARVRVRGVGNVFFDISDANFTIISNAGAPGVTVVESGGGTSVSEDGVVGGVGVDTYTLALNTVPSGNVEITINGGAQLEVSLDGVNFGATSVLIAANSTAQTLYVRGTDDSLAEGIHLGTVTHMVTATADSNYPVGTLINPVTASIADDELHPVVGVDFDQSGSVSTPENWTKISQTFGGTTSNLIREDGIATSTSLTLGVSGSAGLNASEPSATPVHSPSLEGLDGNHLASDSLTLTWGGLTPGKDYNIYLLTSEWFGSNVLQDVTITAGVTVPSFTQDTGAIGSGMLVNAGLANSGKTLEADALMVQADASGTIQIVVSDVSTGGAGNALLSGAAIQEVGSGTVGFGITQTGGSTEVSESGTSDTFDVVLTTQPTGTVVVDVSSADSGEVSVGTSTLTFTDTNWNVPQTVTVTGVDDVLEDGAQTTTLTLSVNQAMTVDSRFDAVSDRLLDVINVDNEALPLVGVDFDSTGTAPTNWSIITGAFGSTTNNLINEDANATAFDLIVSVAGGSGISNSSSPANLPDHTPSLANIGGVRYSSTSITLTWTDLTPNTEYDLWLFSAWPFGNPVTQTVTVNGGGTNPSPFSMSVSAAGGALLVNDAVASSARNLQDDAVRATANTSGQIQIVVSNAGGDFVALSGAAIQEVLAAPVLLDFGDAPTATQAGGGTFVSDYPVTAAEDGARHTPAGPSLGSERDSEVDGAHSAAADADDTTGSPDDEDGVTFTTSIIASTNASRIGSVNVDLQNADGTSNRLDAWIDFNRDGDWNDPGERILTNYDLGTANGLQSVSFAIPQDTGANVQEGTTFARFRLSTAGSLSVTGAAADGEVEDHAVTIGPSTDAILLEPFDHSGQFSVSEPFFSIGDGSAFFGISDGAGGGDFGPGSPPTPTVPSYTGATGNFLTGMDMDASATGHTAASLPITATWSGLNISGQTGLQFGAEFASFDEGINGDSGRHIEPSDFIRVEVQIDGGGYVNIMEFRGNNTGGTNAAYFSLDTDGDGSGDGTLLTDALRNFTADIVGSGNLLDLRISMSVSDQDEDFAIDNVTVTANNPTGPFVVDTNADESDGDYSAGDFSLREAIERANTHVGADDIQFAAGLSGQTITLTIDQLSVTDDLTITGLGASNLTVSGGNLFRIFDLQHTPDVVIDGLTLSGGRTNAVGQGGGAIRSSGNLQIIDSVVTNSQTIADASDGGGIFQIGGTLTITDSTISNNSTGGANSFGGGISATQGAETIITGSTIDANTTASASGVGGGLLNIGGDVTITESTISNNENTGVGALGGGVVVAAGNLLVERSTISGNETTGGAGGIGFDSNGLTVTATIVNSTVSGNTTTSGFGGGIANFNGTMNIRHSTVTGNSATAGNGSGVASYTDGSALIANTVVLSSIIADNVNSDIDNILSGGGTNTITSSGFNLVGSGNAVSSFSLGSDVTGVSAGLGPLSSNGGPTQTHALLVGSAAIGAGDTTSAQATDQRGAGFSRLVGANVDIGAFELQATNPSVNLSVDNATVMEASGVAKFTATLSEITGQDVTVALTLTGTATPTDDYVFTASQIVISAGSLSGTIDVTAVPDTVDEADETVIVDIDAVTNGTESGSQQSTTTIIDNIAPELTLPSAPATFTEGDAPVLLDPAATVTDPDSANFESGTLTLEITNGATGTDRLAVRNEGTGAGQIGISGNDVTFEGIVIGTFAGGFGAAPLVISFGAASTPAAAEAVLQNVTFENVSETPSTSPREVTAVLTDGDGGVSGIVSQDLIFSFAVSLGNSSFDRGEEVGTDADGNVYVSGYFRGTIDVDPGPGTVNLTSAASNRDEILIVSYDSSGALRWAKQVSANVANQETDLSVDNNGNVYATGLFSGTIDVDPGPGVVNLTASGTDGFILKLDSEGDYVTSGSIGGGRAKIFAESPGNVYLTGSYGGVQDFDPGAGVFNLPDTGGSSQTFILKLDTALSLVWAKATATTSERGSWGEGITVDATGNVHVVGTFNGTTDFDPGTGVLSLSTATTDTFDIDIYVLKLDSSGDLVWVRGWGGVEFDSGEDIVVDSTGNVYTTGYFEVTGGGVVDFDPGAGVHNVTNAGNWDAFVSKLDSTGNFVWAHGVGTGSIDQGRGIDLDSNENVVAGIQFSGTSDFDPSAGTLNRTAVGTWNGAAWGLKPDGSVLFATAFGQSSGTTTPFDVTFDSQDNVLSTGQYSGSGDFDPGPDTVTLSSDGNTDLFVVRLKPDTDSQIVNVVDLLPPVLTLPSAPVTFQVASAPLVIDPSATITDADSADFNTGTLTLEIIEGGTANDILAVRNQGTGPGEVSVSGSDVSFAGTVIGTFAGGAGVSPLTITFNAASTPAAAQAVLRNITFGNMSSTPSKTPRVISAVVTDGDGGESSGSEVALNFEFVIPIGSTGGDSGSSVTHDADGNIYVTGKFQRTIDADPGAGVANLTSASSTRSDIFVASYDSSGDYRWAYGFGGSEHDFGISIIEHGGTIFVAGEFSGTVDFDPGAGVTSLSSRNGDPEGFLVQFDQAGNFISATNTGGTIHGMTTDAAGNLYATGSFVGLHDFDPDTPFVALNAGGSFHDGFVLKYDSTGDFAWVKHLNDSPGNYYTFGNDISLDAAGNIYSVGHFSGTVNFDPGAGTSALSTSTPSDNLNWDAYLLKLDSNGDFVWARNWGADGLDRGNDLAVDSAGDVYLIGSFLETVDFDPGAGVMNLTSTGSEDGFVVKMDSAGDLVWARQVGGAQLERAFGIDLDANDAPVIALQFRDTVDFDPSGNTFELTSAGVSDAAVWMLDGNGDFVQAVNFGGLASTRPLALTIDNEGNVITTGEFQGTVDFDSGPLDNNVTSSGLGDLFVHKLAVVNRETQTVNLVEQPDTSVEIDGAGNLLIRDINGGDSHDTLTLSVNGANLRVHDPNNVLDASTGTTQIDENTVEVPVADITGSTGIVVDTLGGDDTLTINLDGGNFTKTITFAGGTQTTTPNGDSLILTGGGTFADTVFGFVNNSDGSIDITGNATITYTGLEPITSNVNATNVTLNYSNFEETITVTDPGGNRTSVDSTVGEIVTFVNPTASITVNAGGGNDVITVTSLASTFAGAMILDGQGGDDEININADPQADTTLNAEIVNLNAQITGTVTGNATTVNVAATASIQDGINASMSGGTVLVSPGTYNEFVNIDRTLTLQGTTATLGDVVINPTSNVDAIHVDNDAADVTIRNLQLGGNTVNPIVDGLRVISATGTLTVENISIQNAQGNGFHVVDADTVSIDSVVVNASGIDGFSVPDGGGSPSIAITNSTFTNNVDDGIEVYNTDGVVLTNLTVEDNLDDGVNIVGGIFPGFFEFGEAAALTHLSGDDLLFADRSNNFGVMTTDGVASLLGFLDHDSKGLAFDGSNLLSVTAKDAFLRTLDQSDGATLSSVAISLSGETVLGATGLAVNPVDGVVYAMLRLQGRFARELVTLNTTTGVATSIGNTGDGFAALAFNGTGTLYAVTGDGGNVPETLFELNTATAAATTVLELGRGDDGESLAFNPTDGLLYHFSGLDDLAFESIDPSNLTTQDIRLSTDIGPGPNVTITNSSILRNFKGIDIAFVVDITLTSVTMQDNHHGLHVSEAGSLTIDGGSYSSSVTTNILVDDISGRVTLTNVIVDGSTSAPGIQLYGALGLDISGGSVSGNDGVGLLIDAFPTGVTLNGVTVDNNGHSGFDLFNAASVTITGGSFSNNVVSGIDLDDIWRTTLTNVVVNNNGQAGVKTQTVTTALVDGSTISNNNLGINFFDINEVTLSSVVTTGNANHSLIDFVGTVNIDTTSGATVDDVQLNTPGVGGEGFLQLTRAGVPQNVVNFTRLDELDIDFDAGDDTVTVAPHATTVFDLDGGAPTAAPGDLLTYLADGTSTFNFGPSTISTTGKAAILYNDFETTDVVGNAVNLSLSAVAGTEADETVITVTATANGNVFGSQTVEVAVSGTGITAGDYALSNTTITIPDGMTTGFVTFTIRDDTLSEGTETAVLTLSNPSAGIILGPNVSKSVDVTDDDAAALTVSITDAAISENGGTTTGTVSRNTDTTNALTVTLVSNDISEATVIGTVTIAAGQTTSPAFTITAVDDAIVDGTQTVTITAQANAHVDGTDTLDVTDDDAAALTVSITDAAISENGGTTTATVSRNTDTTDALTINLSSNDTGEAGVPATVTILAGQTSATFSITGVDDAIVDGTQTVTITASAAAHADGTDTLDVTDDDAAALTVSITDAAISENGGTTTATVSRNTDTTNALTVTLVSNDTSEATVIGTVTIAAGQTTSPAFTITGVDDAIVDGTQTVTITASAAAHTDGTDTLDVTDDDAAALTVSITDAAISENGGTTTGTVSRNTDTTNALTINLSSNDTGEAGVPATVTIAAGQTTSPAFTITGVDDAIVDGTQTVTITASAAAHADGTDTLDVTDDDAAALTVSITADAISENGGTTTATVSRNTDTTNALTVTLVSDDTSEATVIGSVTIAAGQTTSPAFDITAVDDAIVDGTQTVTITAQANAHVDGTDTLDVTDDDAAALTVSITADAISENGGTTTATVSRNTDTTNALTVTLVSDDTSEATVIGSVIIAAGQTTSPAFDITAVDDAIVDGTQTVTITAQANAHVDGTDTLDVTDDDAAALTVSITADAISENGGTTTATVSRNTDTTNALTVTLVSDDTSEATVIGSVIIAAGQTTSPAFTITGVDDAIVDGTQTVTITASAAAHADGTDTLDVTDDDAAALTVSITDAAISENGGSTTATVSRNTDTTDALTINLSSNDTGEAGVPATVTILAGQTSATFSITGVDDAIVDGTQTVTITASAAAHADGTDTLDVTDDDAAALTVSITDAAISENGGTTTATVSRNTDTTNALTVTLVSNDTSEATVIGTVTIAAGQTTSPAFDITAVDDAIVDGTQTVTITAQANAHVDGTDTLDVTDDDAAALTVSITDAAISENGGTTTATVSRNTDTTDALTINLSSNDTGEAGVPATVTILAGQTSATFSITGVDDAIVDGTQTVTITASAAAHADGTDTLDVTDDDAAALTVSITDAAISENGGTTTGTVSRNTDTTNALTINLSSNDTGEAGVPATVTILAGQTSATFSITGVDDAIVDGTQTVTITASAAAHADGTDTLDVTDDDAAALTVSITDAAISENGGTTTGTVSRNTDTTNALTINLSSNDTGEAGVPATVTILAGQTSATFSITGVDDAIVDGTQTVTITASAAAHTDGTDTLDVTDDDAAALMVSITDAAISENGGTTTGTVSRNTDTTNALTINLSSNDTGEAGVPATVTILAGQTSATFSITGVDDAIVDGTQTVTITASAAAHTDGTDTLDVTDDDAAALTVSITDAAISENGGTTTGTVSRNTDTTNALTINLSSNDTGEAGVPATVTILAGQTSATFSITGVDDAIVDGTQTVTITASAAAHTDGTDTLDVTDDDAAALTVSITDAAISENGGTTTGTVSRNTDTTNALTINLSSNDTGEAGVPATVTILAGQTSATFSITGVDDAIVDGTQTVTITASAAAHADGTDTLDVTDDDAAALTVSITDAAISENGGTTTATVSRNTDTTDALTINLSSNDTGEAGVPATVTILAGQTSATFSITGVDDAIVDGTQTVTITASAAAHADGTDTLDVTDDDAAALTVSITDAAISENGGTTTATVSRNTDTTNALTVTLVSNDTSEATVIGTVTIAAGQTTSPAFTITGVDDAIVDGTQTVTITASAAAHVDGTDTLDVTDDDAAALTVSITDAAISENGGTTTATVSRNTDTTDALTINLSSNDTGEAGVPATVTILAGQTSATFSITGVDDAIVDGTQTVTITASAAAHADGTDTLDVTDDDAAALTVSITDAAISENGGTTTATVSRNTDTTNALTVTLVSNDTSEATVIGTVTIAAGQTTSPAFDITAVDDAIVDGTQTVTITAQANAHVDGTDTLDVTDDDAAALTVSITDAAISENGGTTTATVSRNTDTTDALTINLSSNDTGEAGVPATVTILAGQTSATFSITGVDDAIVDGTQTVTITASAAAHADGTDTLDVTDDDAAALTVSITDAAISENGGTTTATVSRNTDTTNALTVTLVSNDTSEATVIGTVTIAAGQTTSPAFTITGVDDAIVDGTQTVTITASAAAHTDGTDTLDVTDDDAAALTVSITDAAISENGGTTTGTVSRNTDTTNALTINLSSNDTGEAGVPATVTILAGQTSATFSITGVDDAIVDGTQTVTITASAAAHADGTDTLDVTDDDAAALTVSITDAAISENGGTTTGTVSRNTDTTNALTINLSSNDTGEAGVPATVTILAGQTSATFSITGVDDAIVDGTQTVTITASAAAHTDGTDTLDVTDDDAAALMVSITDAAISENGGTTTGTVSRNTDTTNALTINLSSNDTGEAGVPATVTILAGQTSATFSITGVDDAIVDGTQTVTITASAAAHTDGTDTLDVTDDDAAALTVSITDAAISENGGTTTGTVSRNTDTTNALTINLSSNDTGEAGVPATVTILAGQTSATFSITGVDDAIVDGTQTVTITASAAAHADGTDTLDVTDDESATVGVSAVSNGSESGPVSGQFLVTLSAAAQQDVEVSYTLGGTAVAGEDFSGAATGTVTITAGTLSVPLNIPVIDDRVAEGGADHLSVQLDGVTALGNVSIDTGADTASVLLFDNDFAGIILSKSQVTVSEDATTATFDVVLTSKPTGNVVLNVASSDTGEAAVTDGATLTFTPDNWDTPQPVTVTGVDDGDVDGTQSSIISVSVAGETTADEYTSVPAARLTAKTDDNDATAAATVESITFFNNDADAERQLSVDETGQRSIIRQVEVVVNGEIDVADAAAFALQHLGTGNAVNVTLTASTKAGGRTTILLAFSGTHVDIGGFVGLENGNYELTIDGDALGVTGGEQKTRFHRLYGDSDGDRDVDGADYGNFISALYFGSAGYNSVFDIDNSSTLFDDIDNFFGAFGSVLMP</sequence>
<accession>A0A1P8WQR4</accession>
<dbReference type="NCBIfam" id="NF041518">
    <property type="entry name" value="choice_anch_Q"/>
    <property type="match status" value="1"/>
</dbReference>
<evidence type="ECO:0000259" key="6">
    <source>
        <dbReference type="SMART" id="SM00237"/>
    </source>
</evidence>
<keyword evidence="3" id="KW-0106">Calcium</keyword>
<proteinExistence type="predicted"/>
<feature type="region of interest" description="Disordered" evidence="5">
    <location>
        <begin position="1175"/>
        <end position="1218"/>
    </location>
</feature>
<feature type="domain" description="Calx-beta" evidence="6">
    <location>
        <begin position="6825"/>
        <end position="6917"/>
    </location>
</feature>
<dbReference type="InterPro" id="IPR051171">
    <property type="entry name" value="CaCA"/>
</dbReference>
<dbReference type="InterPro" id="IPR018247">
    <property type="entry name" value="EF_Hand_1_Ca_BS"/>
</dbReference>
<dbReference type="InterPro" id="IPR038081">
    <property type="entry name" value="CalX-like_sf"/>
</dbReference>
<dbReference type="InterPro" id="IPR003644">
    <property type="entry name" value="Calx_beta"/>
</dbReference>
<evidence type="ECO:0000256" key="4">
    <source>
        <dbReference type="ARBA" id="ARBA00023065"/>
    </source>
</evidence>
<evidence type="ECO:0000313" key="8">
    <source>
        <dbReference type="Proteomes" id="UP000187735"/>
    </source>
</evidence>
<dbReference type="SUPFAM" id="SSF101898">
    <property type="entry name" value="NHL repeat"/>
    <property type="match status" value="3"/>
</dbReference>
<feature type="domain" description="Calx-beta" evidence="6">
    <location>
        <begin position="6926"/>
        <end position="7018"/>
    </location>
</feature>
<dbReference type="PROSITE" id="PS00018">
    <property type="entry name" value="EF_HAND_1"/>
    <property type="match status" value="1"/>
</dbReference>
<dbReference type="Proteomes" id="UP000187735">
    <property type="component" value="Chromosome"/>
</dbReference>
<dbReference type="SMART" id="SM00710">
    <property type="entry name" value="PbH1"/>
    <property type="match status" value="21"/>
</dbReference>
<dbReference type="GO" id="GO:0016020">
    <property type="term" value="C:membrane"/>
    <property type="evidence" value="ECO:0007669"/>
    <property type="project" value="InterPro"/>
</dbReference>
<evidence type="ECO:0000256" key="1">
    <source>
        <dbReference type="ARBA" id="ARBA00022729"/>
    </source>
</evidence>
<dbReference type="PANTHER" id="PTHR11878">
    <property type="entry name" value="SODIUM/CALCIUM EXCHANGER"/>
    <property type="match status" value="1"/>
</dbReference>
<feature type="domain" description="Calx-beta" evidence="6">
    <location>
        <begin position="5711"/>
        <end position="5803"/>
    </location>
</feature>
<feature type="domain" description="Calx-beta" evidence="6">
    <location>
        <begin position="5408"/>
        <end position="5500"/>
    </location>
</feature>
<keyword evidence="4" id="KW-0406">Ion transport</keyword>
<dbReference type="Pfam" id="PF03160">
    <property type="entry name" value="Calx-beta"/>
    <property type="match status" value="17"/>
</dbReference>
<evidence type="ECO:0000256" key="5">
    <source>
        <dbReference type="SAM" id="MobiDB-lite"/>
    </source>
</evidence>
<keyword evidence="4" id="KW-0813">Transport</keyword>